<dbReference type="EMBL" id="LN554848">
    <property type="protein sequence ID" value="CED57948.1"/>
    <property type="molecule type" value="Genomic_DNA"/>
</dbReference>
<dbReference type="Proteomes" id="UP000032427">
    <property type="component" value="Plasmid pAWOD920"/>
</dbReference>
<dbReference type="PATRIC" id="fig|80852.17.peg.4181"/>
<evidence type="ECO:0000313" key="2">
    <source>
        <dbReference type="EMBL" id="CED57948.1"/>
    </source>
</evidence>
<dbReference type="HOGENOM" id="CLU_1811720_0_0_6"/>
<keyword evidence="1" id="KW-1133">Transmembrane helix</keyword>
<keyword evidence="1" id="KW-0472">Membrane</keyword>
<evidence type="ECO:0000313" key="3">
    <source>
        <dbReference type="Proteomes" id="UP000032427"/>
    </source>
</evidence>
<reference evidence="3" key="1">
    <citation type="submission" date="2014-09" db="EMBL/GenBank/DDBJ databases">
        <authorList>
            <person name="Hjerde E."/>
        </authorList>
    </citation>
    <scope>NUCLEOTIDE SEQUENCE [LARGE SCALE GENOMIC DNA]</scope>
    <source>
        <strain evidence="3">06/09/139</strain>
        <plasmid evidence="3">pAWOD920</plasmid>
    </source>
</reference>
<dbReference type="KEGG" id="awd:AWOD_p920_22"/>
<geneLocation type="plasmid" evidence="2 3">
    <name>pAWOD920</name>
</geneLocation>
<feature type="transmembrane region" description="Helical" evidence="1">
    <location>
        <begin position="106"/>
        <end position="127"/>
    </location>
</feature>
<dbReference type="AlphaFoldDB" id="A0A090K2K4"/>
<evidence type="ECO:0000256" key="1">
    <source>
        <dbReference type="SAM" id="Phobius"/>
    </source>
</evidence>
<sequence>MNRLHHSGSDKENQMTAELTSLTAKMDALRAKGFSDEEINALLSPVAVAAQPNLLPLTDGDKAYAEQWNENIEETARTSWKVFFIVLVGMFITAFPLFIARMDPSFAVPWFIGGFIVLFVGIICASYQQEQRVKLFLKKRVD</sequence>
<accession>A0A090K2K4</accession>
<feature type="transmembrane region" description="Helical" evidence="1">
    <location>
        <begin position="82"/>
        <end position="100"/>
    </location>
</feature>
<keyword evidence="1" id="KW-0812">Transmembrane</keyword>
<gene>
    <name evidence="2" type="ORF">AWOD_p920_22</name>
</gene>
<organism evidence="2 3">
    <name type="scientific">Aliivibrio wodanis</name>
    <dbReference type="NCBI Taxonomy" id="80852"/>
    <lineage>
        <taxon>Bacteria</taxon>
        <taxon>Pseudomonadati</taxon>
        <taxon>Pseudomonadota</taxon>
        <taxon>Gammaproteobacteria</taxon>
        <taxon>Vibrionales</taxon>
        <taxon>Vibrionaceae</taxon>
        <taxon>Aliivibrio</taxon>
    </lineage>
</organism>
<protein>
    <submittedName>
        <fullName evidence="2">Uncharacterized protein</fullName>
    </submittedName>
</protein>
<name>A0A090K2K4_9GAMM</name>
<keyword evidence="3" id="KW-1185">Reference proteome</keyword>
<keyword evidence="2" id="KW-0614">Plasmid</keyword>
<proteinExistence type="predicted"/>